<reference evidence="4" key="1">
    <citation type="submission" date="2016-06" db="UniProtKB">
        <authorList>
            <consortium name="WormBaseParasite"/>
        </authorList>
    </citation>
    <scope>IDENTIFICATION</scope>
</reference>
<keyword evidence="1" id="KW-0812">Transmembrane</keyword>
<evidence type="ECO:0000313" key="4">
    <source>
        <dbReference type="WBParaSite" id="SSLN_0000182701-mRNA-1"/>
    </source>
</evidence>
<organism evidence="4">
    <name type="scientific">Schistocephalus solidus</name>
    <name type="common">Tapeworm</name>
    <dbReference type="NCBI Taxonomy" id="70667"/>
    <lineage>
        <taxon>Eukaryota</taxon>
        <taxon>Metazoa</taxon>
        <taxon>Spiralia</taxon>
        <taxon>Lophotrochozoa</taxon>
        <taxon>Platyhelminthes</taxon>
        <taxon>Cestoda</taxon>
        <taxon>Eucestoda</taxon>
        <taxon>Diphyllobothriidea</taxon>
        <taxon>Diphyllobothriidae</taxon>
        <taxon>Schistocephalus</taxon>
    </lineage>
</organism>
<dbReference type="EMBL" id="UYSU01006543">
    <property type="protein sequence ID" value="VDL88146.1"/>
    <property type="molecule type" value="Genomic_DNA"/>
</dbReference>
<accession>A0A183SC12</accession>
<sequence>MEIGDYAFLPAPPMAMATVVMVVVATSTPTASVMAVASTMTSRTTATGQKHCTVLLLVLLRTHRLLHFLRCMFLPCQDQLDKNAEQQNLLEKFRE</sequence>
<evidence type="ECO:0000256" key="1">
    <source>
        <dbReference type="SAM" id="Phobius"/>
    </source>
</evidence>
<evidence type="ECO:0000313" key="2">
    <source>
        <dbReference type="EMBL" id="VDL88146.1"/>
    </source>
</evidence>
<protein>
    <submittedName>
        <fullName evidence="4">Secreted protein</fullName>
    </submittedName>
</protein>
<dbReference type="WBParaSite" id="SSLN_0000182701-mRNA-1">
    <property type="protein sequence ID" value="SSLN_0000182701-mRNA-1"/>
    <property type="gene ID" value="SSLN_0000182701"/>
</dbReference>
<keyword evidence="1" id="KW-0472">Membrane</keyword>
<dbReference type="AlphaFoldDB" id="A0A183SC12"/>
<feature type="transmembrane region" description="Helical" evidence="1">
    <location>
        <begin position="15"/>
        <end position="37"/>
    </location>
</feature>
<proteinExistence type="predicted"/>
<gene>
    <name evidence="2" type="ORF">SSLN_LOCUS1761</name>
</gene>
<name>A0A183SC12_SCHSO</name>
<dbReference type="Proteomes" id="UP000275846">
    <property type="component" value="Unassembled WGS sequence"/>
</dbReference>
<keyword evidence="1" id="KW-1133">Transmembrane helix</keyword>
<reference evidence="2 3" key="2">
    <citation type="submission" date="2018-11" db="EMBL/GenBank/DDBJ databases">
        <authorList>
            <consortium name="Pathogen Informatics"/>
        </authorList>
    </citation>
    <scope>NUCLEOTIDE SEQUENCE [LARGE SCALE GENOMIC DNA]</scope>
    <source>
        <strain evidence="2 3">NST_G2</strain>
    </source>
</reference>
<keyword evidence="3" id="KW-1185">Reference proteome</keyword>
<evidence type="ECO:0000313" key="3">
    <source>
        <dbReference type="Proteomes" id="UP000275846"/>
    </source>
</evidence>